<gene>
    <name evidence="2" type="ORF">OQZ29_09035</name>
</gene>
<proteinExistence type="predicted"/>
<evidence type="ECO:0000259" key="1">
    <source>
        <dbReference type="Pfam" id="PF14905"/>
    </source>
</evidence>
<evidence type="ECO:0000313" key="2">
    <source>
        <dbReference type="EMBL" id="MCX3264887.1"/>
    </source>
</evidence>
<feature type="domain" description="Outer membrane protein beta-barrel" evidence="1">
    <location>
        <begin position="3"/>
        <end position="243"/>
    </location>
</feature>
<organism evidence="2 3">
    <name type="scientific">Pedobacter agri</name>
    <dbReference type="NCBI Taxonomy" id="454586"/>
    <lineage>
        <taxon>Bacteria</taxon>
        <taxon>Pseudomonadati</taxon>
        <taxon>Bacteroidota</taxon>
        <taxon>Sphingobacteriia</taxon>
        <taxon>Sphingobacteriales</taxon>
        <taxon>Sphingobacteriaceae</taxon>
        <taxon>Pedobacter</taxon>
    </lineage>
</organism>
<keyword evidence="3" id="KW-1185">Reference proteome</keyword>
<accession>A0A9X3DC17</accession>
<dbReference type="SUPFAM" id="SSF56935">
    <property type="entry name" value="Porins"/>
    <property type="match status" value="1"/>
</dbReference>
<protein>
    <submittedName>
        <fullName evidence="2">Outer membrane beta-barrel family protein</fullName>
    </submittedName>
</protein>
<dbReference type="EMBL" id="JAPJUH010000002">
    <property type="protein sequence ID" value="MCX3264887.1"/>
    <property type="molecule type" value="Genomic_DNA"/>
</dbReference>
<reference evidence="2" key="1">
    <citation type="submission" date="2022-11" db="EMBL/GenBank/DDBJ databases">
        <authorList>
            <person name="Graham C."/>
            <person name="Newman J.D."/>
        </authorList>
    </citation>
    <scope>NUCLEOTIDE SEQUENCE</scope>
    <source>
        <strain evidence="2">DSM 19486</strain>
    </source>
</reference>
<comment type="caution">
    <text evidence="2">The sequence shown here is derived from an EMBL/GenBank/DDBJ whole genome shotgun (WGS) entry which is preliminary data.</text>
</comment>
<name>A0A9X3DC17_9SPHI</name>
<dbReference type="InterPro" id="IPR041700">
    <property type="entry name" value="OMP_b-brl_3"/>
</dbReference>
<sequence length="269" mass="31154">MAIGKSFGENNQLQFAMSRRVQRPDYSDLNPFRVFRDPLLYYEGNPNLRPELTQNFVISHVFKGKYTSALNYSKTKDVMTWITGQIDAINTTFESPQNLKNLINYGLSFTGQTDYFKWWNATNFVNVYRNEYNGEGEIGIFSNSMTSFSFNSQNSFKAGKGYSFELNGYLNSKSVYGTGIEKAYYVISIAGQKTLLKDKANVKLLLNDVFQSSQFRQFTRYQNIDMNSHVNVDGRRLILSFSYRFGNPFAIKERKTDNGDIQNRVKWNF</sequence>
<dbReference type="Proteomes" id="UP001142592">
    <property type="component" value="Unassembled WGS sequence"/>
</dbReference>
<evidence type="ECO:0000313" key="3">
    <source>
        <dbReference type="Proteomes" id="UP001142592"/>
    </source>
</evidence>
<dbReference type="AlphaFoldDB" id="A0A9X3DC17"/>
<dbReference type="Pfam" id="PF14905">
    <property type="entry name" value="OMP_b-brl_3"/>
    <property type="match status" value="1"/>
</dbReference>
<dbReference type="RefSeq" id="WP_266268985.1">
    <property type="nucleotide sequence ID" value="NZ_JAPJUH010000002.1"/>
</dbReference>